<dbReference type="Pfam" id="PF16747">
    <property type="entry name" value="Adhesin_E"/>
    <property type="match status" value="1"/>
</dbReference>
<feature type="chain" id="PRO_5032931373" description="Surface-adhesin protein E-like domain-containing protein" evidence="1">
    <location>
        <begin position="24"/>
        <end position="158"/>
    </location>
</feature>
<organism evidence="3 4">
    <name type="scientific">Paraburkholderia ginsengisoli</name>
    <dbReference type="NCBI Taxonomy" id="311231"/>
    <lineage>
        <taxon>Bacteria</taxon>
        <taxon>Pseudomonadati</taxon>
        <taxon>Pseudomonadota</taxon>
        <taxon>Betaproteobacteria</taxon>
        <taxon>Burkholderiales</taxon>
        <taxon>Burkholderiaceae</taxon>
        <taxon>Paraburkholderia</taxon>
    </lineage>
</organism>
<proteinExistence type="predicted"/>
<protein>
    <recommendedName>
        <fullName evidence="2">Surface-adhesin protein E-like domain-containing protein</fullName>
    </recommendedName>
</protein>
<evidence type="ECO:0000259" key="2">
    <source>
        <dbReference type="Pfam" id="PF16747"/>
    </source>
</evidence>
<evidence type="ECO:0000313" key="4">
    <source>
        <dbReference type="Proteomes" id="UP000595610"/>
    </source>
</evidence>
<name>A0A7T4N0U6_9BURK</name>
<dbReference type="RefSeq" id="WP_042326998.1">
    <property type="nucleotide sequence ID" value="NZ_CP066075.1"/>
</dbReference>
<keyword evidence="4" id="KW-1185">Reference proteome</keyword>
<dbReference type="AlphaFoldDB" id="A0A7T4N0U6"/>
<dbReference type="InterPro" id="IPR031939">
    <property type="entry name" value="Adhesin_E-like"/>
</dbReference>
<sequence length="158" mass="17432">MRITSQVKRIALAAVGVALLAQAADALASDWSTYTPRKFGYLFADKQELVKNGDTVKFWSAQAPAHIEPGTPVYTKDAYVVDCRQHTFKVVQSTQYDASEQATDVPVIVQNREIEPDSKEDALSQFACGTDKGAWMPVTAVAEFFHERAKNAKQGLSY</sequence>
<feature type="domain" description="Surface-adhesin protein E-like" evidence="2">
    <location>
        <begin position="31"/>
        <end position="129"/>
    </location>
</feature>
<evidence type="ECO:0000313" key="3">
    <source>
        <dbReference type="EMBL" id="QQC63156.1"/>
    </source>
</evidence>
<dbReference type="Proteomes" id="UP000595610">
    <property type="component" value="Chromosome 1"/>
</dbReference>
<evidence type="ECO:0000256" key="1">
    <source>
        <dbReference type="SAM" id="SignalP"/>
    </source>
</evidence>
<accession>A0A7T4N0U6</accession>
<keyword evidence="1" id="KW-0732">Signal</keyword>
<dbReference type="KEGG" id="pgis:I6I06_12660"/>
<reference evidence="3 4" key="1">
    <citation type="submission" date="2020-12" db="EMBL/GenBank/DDBJ databases">
        <title>FDA dAtabase for Regulatory Grade micrObial Sequences (FDA-ARGOS): Supporting development and validation of Infectious Disease Dx tests.</title>
        <authorList>
            <person name="Nelson B."/>
            <person name="Plummer A."/>
            <person name="Tallon L."/>
            <person name="Sadzewicz L."/>
            <person name="Zhao X."/>
            <person name="Boylan J."/>
            <person name="Ott S."/>
            <person name="Bowen H."/>
            <person name="Vavikolanu K."/>
            <person name="Mehta A."/>
            <person name="Aluvathingal J."/>
            <person name="Nadendla S."/>
            <person name="Myers T."/>
            <person name="Yan Y."/>
            <person name="Sichtig H."/>
        </authorList>
    </citation>
    <scope>NUCLEOTIDE SEQUENCE [LARGE SCALE GENOMIC DNA]</scope>
    <source>
        <strain evidence="3 4">FDAARGOS_1049</strain>
    </source>
</reference>
<dbReference type="EMBL" id="CP066075">
    <property type="protein sequence ID" value="QQC63156.1"/>
    <property type="molecule type" value="Genomic_DNA"/>
</dbReference>
<gene>
    <name evidence="3" type="ORF">I6I06_12660</name>
</gene>
<feature type="signal peptide" evidence="1">
    <location>
        <begin position="1"/>
        <end position="23"/>
    </location>
</feature>